<protein>
    <submittedName>
        <fullName evidence="2">Uncharacterized protein</fullName>
    </submittedName>
</protein>
<dbReference type="EMBL" id="BBMR01000006">
    <property type="protein sequence ID" value="GAL20408.1"/>
    <property type="molecule type" value="Genomic_DNA"/>
</dbReference>
<keyword evidence="1" id="KW-0472">Membrane</keyword>
<keyword evidence="1" id="KW-0812">Transmembrane</keyword>
<feature type="transmembrane region" description="Helical" evidence="1">
    <location>
        <begin position="111"/>
        <end position="131"/>
    </location>
</feature>
<dbReference type="STRING" id="990268.JCM19235_3410"/>
<keyword evidence="1" id="KW-1133">Transmembrane helix</keyword>
<evidence type="ECO:0000313" key="2">
    <source>
        <dbReference type="EMBL" id="GAL20408.1"/>
    </source>
</evidence>
<comment type="caution">
    <text evidence="2">The sequence shown here is derived from an EMBL/GenBank/DDBJ whole genome shotgun (WGS) entry which is preliminary data.</text>
</comment>
<sequence>MLAAMPPKKIKTLPLHVHMFIMFVTLVLLVCGVQIWITQTSLNKVLLEANENLFERIASETRSNMSFHFGPTFSIVDAYSSGELIRETDPDKRFAFAPELMSLLSAHRHVLSFKAAFLMGSGWLLLGYTMVSLGNV</sequence>
<evidence type="ECO:0000256" key="1">
    <source>
        <dbReference type="SAM" id="Phobius"/>
    </source>
</evidence>
<proteinExistence type="predicted"/>
<reference evidence="2 3" key="1">
    <citation type="submission" date="2014-09" db="EMBL/GenBank/DDBJ databases">
        <title>Vibrio maritimus JCM 19235. (C45) whole genome shotgun sequence.</title>
        <authorList>
            <person name="Sawabe T."/>
            <person name="Meirelles P."/>
            <person name="Nakanishi M."/>
            <person name="Sayaka M."/>
            <person name="Hattori M."/>
            <person name="Ohkuma M."/>
        </authorList>
    </citation>
    <scope>NUCLEOTIDE SEQUENCE [LARGE SCALE GENOMIC DNA]</scope>
    <source>
        <strain evidence="3">JCM19235</strain>
    </source>
</reference>
<dbReference type="OrthoDB" id="114574at135623"/>
<accession>A0A090S0V0</accession>
<feature type="transmembrane region" description="Helical" evidence="1">
    <location>
        <begin position="15"/>
        <end position="37"/>
    </location>
</feature>
<dbReference type="AlphaFoldDB" id="A0A090S0V0"/>
<evidence type="ECO:0000313" key="3">
    <source>
        <dbReference type="Proteomes" id="UP000029228"/>
    </source>
</evidence>
<name>A0A090S0V0_9VIBR</name>
<organism evidence="2 3">
    <name type="scientific">Vibrio maritimus</name>
    <dbReference type="NCBI Taxonomy" id="990268"/>
    <lineage>
        <taxon>Bacteria</taxon>
        <taxon>Pseudomonadati</taxon>
        <taxon>Pseudomonadota</taxon>
        <taxon>Gammaproteobacteria</taxon>
        <taxon>Vibrionales</taxon>
        <taxon>Vibrionaceae</taxon>
        <taxon>Vibrio</taxon>
    </lineage>
</organism>
<keyword evidence="3" id="KW-1185">Reference proteome</keyword>
<gene>
    <name evidence="2" type="ORF">JCM19235_3410</name>
</gene>
<dbReference type="Proteomes" id="UP000029228">
    <property type="component" value="Unassembled WGS sequence"/>
</dbReference>